<dbReference type="InterPro" id="IPR001610">
    <property type="entry name" value="PAC"/>
</dbReference>
<protein>
    <submittedName>
        <fullName evidence="8">PAS domain S-box protein</fullName>
    </submittedName>
</protein>
<dbReference type="Gene3D" id="3.30.450.20">
    <property type="entry name" value="PAS domain"/>
    <property type="match status" value="1"/>
</dbReference>
<dbReference type="InterPro" id="IPR013656">
    <property type="entry name" value="PAS_4"/>
</dbReference>
<evidence type="ECO:0000313" key="8">
    <source>
        <dbReference type="EMBL" id="NHZ63424.1"/>
    </source>
</evidence>
<dbReference type="InterPro" id="IPR011712">
    <property type="entry name" value="Sig_transdc_His_kin_sub3_dim/P"/>
</dbReference>
<name>A0ABX0MVX5_9BURK</name>
<dbReference type="InterPro" id="IPR050482">
    <property type="entry name" value="Sensor_HK_TwoCompSys"/>
</dbReference>
<proteinExistence type="predicted"/>
<dbReference type="SMART" id="SM00387">
    <property type="entry name" value="HATPase_c"/>
    <property type="match status" value="1"/>
</dbReference>
<sequence length="456" mass="49635">MKTWSVESLCLTVAAIVLVLASLVALIALGDAHAVPRWLFSLVIALCGAALVSSLRIRALAIARNHAQSRYRHFIDTAHEGVWTLDGAARTTFANARVAQMFGATPGTLLGRPMQEFLGDNPPRDLDEMTSADAAHVGCTHDLSYRRLDGSIGWAIVSGRPMLGDDGMAAGTLLMLTDITGRKAAELELAAVQIGLEVRIRMRTAELERSNARLRIEVAERQMAENALAESFRELRQLSSHLETIKEDERKRIAKGIHDELGQNLMALKIDVEMLHARASLRHPLLKRKVGDVLDTIDLTIRSVRAIMNDLHPSTLELGLPAAAEWLVQQFERRSGIATSLTVLEGEGALPDSHHTDVIFRIIQECLLNILRHAKATRVEIGLDIGLEYLTITIVDNGVGMGPGDAAKVASFGLRGIRERVDVFGGQMVIDSRPGGGTTLAMMIPLESEAEAALED</sequence>
<keyword evidence="1" id="KW-0808">Transferase</keyword>
<evidence type="ECO:0000313" key="9">
    <source>
        <dbReference type="Proteomes" id="UP000610594"/>
    </source>
</evidence>
<dbReference type="Gene3D" id="3.30.565.10">
    <property type="entry name" value="Histidine kinase-like ATPase, C-terminal domain"/>
    <property type="match status" value="1"/>
</dbReference>
<dbReference type="NCBIfam" id="TIGR00229">
    <property type="entry name" value="sensory_box"/>
    <property type="match status" value="1"/>
</dbReference>
<evidence type="ECO:0000259" key="5">
    <source>
        <dbReference type="PROSITE" id="PS50109"/>
    </source>
</evidence>
<dbReference type="SMART" id="SM00086">
    <property type="entry name" value="PAC"/>
    <property type="match status" value="1"/>
</dbReference>
<evidence type="ECO:0000256" key="2">
    <source>
        <dbReference type="ARBA" id="ARBA00022777"/>
    </source>
</evidence>
<dbReference type="EMBL" id="WHJF01000031">
    <property type="protein sequence ID" value="NHZ63424.1"/>
    <property type="molecule type" value="Genomic_DNA"/>
</dbReference>
<keyword evidence="2" id="KW-0418">Kinase</keyword>
<feature type="transmembrane region" description="Helical" evidence="4">
    <location>
        <begin position="42"/>
        <end position="63"/>
    </location>
</feature>
<dbReference type="PANTHER" id="PTHR24421:SF58">
    <property type="entry name" value="SIGNAL TRANSDUCTION HISTIDINE-PROTEIN KINASE_PHOSPHATASE UHPB"/>
    <property type="match status" value="1"/>
</dbReference>
<dbReference type="RefSeq" id="WP_167237526.1">
    <property type="nucleotide sequence ID" value="NZ_WHJF01000031.1"/>
</dbReference>
<comment type="caution">
    <text evidence="8">The sequence shown here is derived from an EMBL/GenBank/DDBJ whole genome shotgun (WGS) entry which is preliminary data.</text>
</comment>
<dbReference type="PROSITE" id="PS50112">
    <property type="entry name" value="PAS"/>
    <property type="match status" value="1"/>
</dbReference>
<dbReference type="InterPro" id="IPR000700">
    <property type="entry name" value="PAS-assoc_C"/>
</dbReference>
<feature type="domain" description="PAC" evidence="7">
    <location>
        <begin position="139"/>
        <end position="191"/>
    </location>
</feature>
<dbReference type="InterPro" id="IPR036890">
    <property type="entry name" value="HATPase_C_sf"/>
</dbReference>
<keyword evidence="3" id="KW-0902">Two-component regulatory system</keyword>
<dbReference type="SMART" id="SM00091">
    <property type="entry name" value="PAS"/>
    <property type="match status" value="1"/>
</dbReference>
<dbReference type="CDD" id="cd16917">
    <property type="entry name" value="HATPase_UhpB-NarQ-NarX-like"/>
    <property type="match status" value="1"/>
</dbReference>
<keyword evidence="4" id="KW-0812">Transmembrane</keyword>
<keyword evidence="4" id="KW-1133">Transmembrane helix</keyword>
<evidence type="ECO:0000259" key="6">
    <source>
        <dbReference type="PROSITE" id="PS50112"/>
    </source>
</evidence>
<dbReference type="PROSITE" id="PS50109">
    <property type="entry name" value="HIS_KIN"/>
    <property type="match status" value="1"/>
</dbReference>
<dbReference type="SUPFAM" id="SSF55874">
    <property type="entry name" value="ATPase domain of HSP90 chaperone/DNA topoisomerase II/histidine kinase"/>
    <property type="match status" value="1"/>
</dbReference>
<dbReference type="Gene3D" id="1.20.5.1930">
    <property type="match status" value="1"/>
</dbReference>
<evidence type="ECO:0000259" key="7">
    <source>
        <dbReference type="PROSITE" id="PS50113"/>
    </source>
</evidence>
<reference evidence="8 9" key="1">
    <citation type="submission" date="2019-10" db="EMBL/GenBank/DDBJ databases">
        <title>Taxonomy of Antarctic Massilia spp.: description of Massilia rubra sp. nov., Massilia aquatica sp. nov., Massilia mucilaginosa sp. nov., Massilia frigida sp. nov. isolated from streams, lakes and regoliths.</title>
        <authorList>
            <person name="Holochova P."/>
            <person name="Sedlacek I."/>
            <person name="Kralova S."/>
            <person name="Maslanova I."/>
            <person name="Busse H.-J."/>
            <person name="Stankova E."/>
            <person name="Vrbovska V."/>
            <person name="Kovarovic V."/>
            <person name="Bartak M."/>
            <person name="Svec P."/>
            <person name="Pantucek R."/>
        </authorList>
    </citation>
    <scope>NUCLEOTIDE SEQUENCE [LARGE SCALE GENOMIC DNA]</scope>
    <source>
        <strain evidence="8 9">CCM 8694</strain>
    </source>
</reference>
<dbReference type="PANTHER" id="PTHR24421">
    <property type="entry name" value="NITRATE/NITRITE SENSOR PROTEIN NARX-RELATED"/>
    <property type="match status" value="1"/>
</dbReference>
<dbReference type="CDD" id="cd00130">
    <property type="entry name" value="PAS"/>
    <property type="match status" value="1"/>
</dbReference>
<feature type="domain" description="PAS" evidence="6">
    <location>
        <begin position="67"/>
        <end position="118"/>
    </location>
</feature>
<dbReference type="PROSITE" id="PS50113">
    <property type="entry name" value="PAC"/>
    <property type="match status" value="1"/>
</dbReference>
<dbReference type="InterPro" id="IPR005467">
    <property type="entry name" value="His_kinase_dom"/>
</dbReference>
<accession>A0ABX0MVX5</accession>
<dbReference type="Proteomes" id="UP000610594">
    <property type="component" value="Unassembled WGS sequence"/>
</dbReference>
<keyword evidence="4" id="KW-0472">Membrane</keyword>
<dbReference type="Pfam" id="PF02518">
    <property type="entry name" value="HATPase_c"/>
    <property type="match status" value="1"/>
</dbReference>
<dbReference type="Pfam" id="PF07730">
    <property type="entry name" value="HisKA_3"/>
    <property type="match status" value="1"/>
</dbReference>
<dbReference type="InterPro" id="IPR035965">
    <property type="entry name" value="PAS-like_dom_sf"/>
</dbReference>
<feature type="domain" description="Histidine kinase" evidence="5">
    <location>
        <begin position="256"/>
        <end position="448"/>
    </location>
</feature>
<dbReference type="SUPFAM" id="SSF55785">
    <property type="entry name" value="PYP-like sensor domain (PAS domain)"/>
    <property type="match status" value="1"/>
</dbReference>
<evidence type="ECO:0000256" key="1">
    <source>
        <dbReference type="ARBA" id="ARBA00022679"/>
    </source>
</evidence>
<organism evidence="8 9">
    <name type="scientific">Massilia genomosp. 1</name>
    <dbReference type="NCBI Taxonomy" id="2609280"/>
    <lineage>
        <taxon>Bacteria</taxon>
        <taxon>Pseudomonadati</taxon>
        <taxon>Pseudomonadota</taxon>
        <taxon>Betaproteobacteria</taxon>
        <taxon>Burkholderiales</taxon>
        <taxon>Oxalobacteraceae</taxon>
        <taxon>Telluria group</taxon>
        <taxon>Massilia</taxon>
    </lineage>
</organism>
<dbReference type="InterPro" id="IPR000014">
    <property type="entry name" value="PAS"/>
</dbReference>
<dbReference type="Pfam" id="PF08448">
    <property type="entry name" value="PAS_4"/>
    <property type="match status" value="1"/>
</dbReference>
<evidence type="ECO:0000256" key="3">
    <source>
        <dbReference type="ARBA" id="ARBA00023012"/>
    </source>
</evidence>
<dbReference type="InterPro" id="IPR003594">
    <property type="entry name" value="HATPase_dom"/>
</dbReference>
<keyword evidence="9" id="KW-1185">Reference proteome</keyword>
<evidence type="ECO:0000256" key="4">
    <source>
        <dbReference type="SAM" id="Phobius"/>
    </source>
</evidence>
<gene>
    <name evidence="8" type="ORF">F1735_14095</name>
</gene>